<accession>A0A2P2PJZ4</accession>
<proteinExistence type="predicted"/>
<reference evidence="1" key="1">
    <citation type="submission" date="2018-02" db="EMBL/GenBank/DDBJ databases">
        <title>Rhizophora mucronata_Transcriptome.</title>
        <authorList>
            <person name="Meera S.P."/>
            <person name="Sreeshan A."/>
            <person name="Augustine A."/>
        </authorList>
    </citation>
    <scope>NUCLEOTIDE SEQUENCE</scope>
    <source>
        <tissue evidence="1">Leaf</tissue>
    </source>
</reference>
<name>A0A2P2PJZ4_RHIMU</name>
<dbReference type="AlphaFoldDB" id="A0A2P2PJZ4"/>
<protein>
    <submittedName>
        <fullName evidence="1">Uncharacterized protein</fullName>
    </submittedName>
</protein>
<evidence type="ECO:0000313" key="1">
    <source>
        <dbReference type="EMBL" id="MBX55064.1"/>
    </source>
</evidence>
<organism evidence="1">
    <name type="scientific">Rhizophora mucronata</name>
    <name type="common">Asiatic mangrove</name>
    <dbReference type="NCBI Taxonomy" id="61149"/>
    <lineage>
        <taxon>Eukaryota</taxon>
        <taxon>Viridiplantae</taxon>
        <taxon>Streptophyta</taxon>
        <taxon>Embryophyta</taxon>
        <taxon>Tracheophyta</taxon>
        <taxon>Spermatophyta</taxon>
        <taxon>Magnoliopsida</taxon>
        <taxon>eudicotyledons</taxon>
        <taxon>Gunneridae</taxon>
        <taxon>Pentapetalae</taxon>
        <taxon>rosids</taxon>
        <taxon>fabids</taxon>
        <taxon>Malpighiales</taxon>
        <taxon>Rhizophoraceae</taxon>
        <taxon>Rhizophora</taxon>
    </lineage>
</organism>
<dbReference type="EMBL" id="GGEC01074580">
    <property type="protein sequence ID" value="MBX55064.1"/>
    <property type="molecule type" value="Transcribed_RNA"/>
</dbReference>
<sequence length="88" mass="10181">MNGEIILKENIYFSTEIIQNCRNVYQGAVNFKAMITDTLEMFGKRQQASNHWDFIFKGTTILSLSTQLENKITFSKAPINNINQKFKT</sequence>